<dbReference type="AlphaFoldDB" id="A0A3G8YJ81"/>
<name>A0A3G8YJ81_9DEIO</name>
<evidence type="ECO:0000313" key="2">
    <source>
        <dbReference type="Proteomes" id="UP000276417"/>
    </source>
</evidence>
<dbReference type="KEGG" id="dph:EHF33_20550"/>
<organism evidence="1 2">
    <name type="scientific">Deinococcus psychrotolerans</name>
    <dbReference type="NCBI Taxonomy" id="2489213"/>
    <lineage>
        <taxon>Bacteria</taxon>
        <taxon>Thermotogati</taxon>
        <taxon>Deinococcota</taxon>
        <taxon>Deinococci</taxon>
        <taxon>Deinococcales</taxon>
        <taxon>Deinococcaceae</taxon>
        <taxon>Deinococcus</taxon>
    </lineage>
</organism>
<keyword evidence="1" id="KW-0614">Plasmid</keyword>
<dbReference type="EMBL" id="CP034188">
    <property type="protein sequence ID" value="AZI45302.1"/>
    <property type="molecule type" value="Genomic_DNA"/>
</dbReference>
<dbReference type="RefSeq" id="WP_124875775.1">
    <property type="nucleotide sequence ID" value="NZ_CP034188.1"/>
</dbReference>
<dbReference type="Proteomes" id="UP000276417">
    <property type="component" value="Plasmid unnamed4"/>
</dbReference>
<protein>
    <submittedName>
        <fullName evidence="1">Uncharacterized protein</fullName>
    </submittedName>
</protein>
<accession>A0A3G8YJ81</accession>
<sequence length="227" mass="26029">MKLTQDSGGTPLSYVTEFYKEGLLVALYQAISVGAERDILARSQFDHEIIRHRARGANRWNHVDDQFLHTLDRFKLTLEQTRVGAHGYPEMLSGRRDIHRISLHSTDSELQTPRDADHRSEAIAMSANNRLFMPDGSIATDVEVLPPGILNWYGTYGYGPKNRERGLPDYMRFGLPDASGTHFYWSVDLLRMFEEEANRRAPIELNRDAPTFISQFVEEENEEGNED</sequence>
<evidence type="ECO:0000313" key="1">
    <source>
        <dbReference type="EMBL" id="AZI45302.1"/>
    </source>
</evidence>
<gene>
    <name evidence="1" type="ORF">EHF33_20550</name>
</gene>
<geneLocation type="plasmid" evidence="1 2">
    <name>unnamed4</name>
</geneLocation>
<proteinExistence type="predicted"/>
<keyword evidence="2" id="KW-1185">Reference proteome</keyword>
<reference evidence="1 2" key="1">
    <citation type="submission" date="2018-11" db="EMBL/GenBank/DDBJ databases">
        <title>Deinococcus shelandsis sp. nov., isolated from South Shetland Islands soil of Antarctica.</title>
        <authorList>
            <person name="Tian J."/>
        </authorList>
    </citation>
    <scope>NUCLEOTIDE SEQUENCE [LARGE SCALE GENOMIC DNA]</scope>
    <source>
        <strain evidence="1 2">S14-83T</strain>
        <plasmid evidence="1 2">unnamed4</plasmid>
    </source>
</reference>